<dbReference type="AlphaFoldDB" id="A0A183JL88"/>
<organism evidence="1">
    <name type="scientific">Schistosoma curassoni</name>
    <dbReference type="NCBI Taxonomy" id="6186"/>
    <lineage>
        <taxon>Eukaryota</taxon>
        <taxon>Metazoa</taxon>
        <taxon>Spiralia</taxon>
        <taxon>Lophotrochozoa</taxon>
        <taxon>Platyhelminthes</taxon>
        <taxon>Trematoda</taxon>
        <taxon>Digenea</taxon>
        <taxon>Strigeidida</taxon>
        <taxon>Schistosomatoidea</taxon>
        <taxon>Schistosomatidae</taxon>
        <taxon>Schistosoma</taxon>
    </lineage>
</organism>
<accession>A0A183JL88</accession>
<proteinExistence type="predicted"/>
<reference evidence="1" key="1">
    <citation type="submission" date="2016-06" db="UniProtKB">
        <authorList>
            <consortium name="WormBaseParasite"/>
        </authorList>
    </citation>
    <scope>IDENTIFICATION</scope>
</reference>
<sequence length="126" mass="15176">MCQNDFHGHHNRYMYKVDSDPNDDHNNNELMVHKGIHLLFDIDHRIVNMYHNYDYPNKYPKDNDLYDVVFVSSSQIPVHLTVEIHHNQLMFLPLNFVVISYDLMYLKYVLKIENMLVHILFAKEID</sequence>
<dbReference type="WBParaSite" id="SCUD_0000346901-mRNA-1">
    <property type="protein sequence ID" value="SCUD_0000346901-mRNA-1"/>
    <property type="gene ID" value="SCUD_0000346901"/>
</dbReference>
<evidence type="ECO:0000313" key="1">
    <source>
        <dbReference type="WBParaSite" id="SCUD_0000346901-mRNA-1"/>
    </source>
</evidence>
<name>A0A183JL88_9TREM</name>
<protein>
    <submittedName>
        <fullName evidence="1">ATS domain-containing protein</fullName>
    </submittedName>
</protein>